<sequence>MFVQHLQQANLVFNFDSKVVNKSQAKRRSYCFIMVVMKTSSLAGVKISPSSSTASKTESNPKRIGYCSLFLQYSGGYFPLPEHLMVDLIIMQRPNDVLQ</sequence>
<gene>
    <name evidence="1" type="ORF">NE237_001156</name>
</gene>
<proteinExistence type="predicted"/>
<name>A0A9Q0QY75_9MAGN</name>
<dbReference type="Proteomes" id="UP001141806">
    <property type="component" value="Unassembled WGS sequence"/>
</dbReference>
<protein>
    <submittedName>
        <fullName evidence="1">Uncharacterized protein</fullName>
    </submittedName>
</protein>
<evidence type="ECO:0000313" key="2">
    <source>
        <dbReference type="Proteomes" id="UP001141806"/>
    </source>
</evidence>
<organism evidence="1 2">
    <name type="scientific">Protea cynaroides</name>
    <dbReference type="NCBI Taxonomy" id="273540"/>
    <lineage>
        <taxon>Eukaryota</taxon>
        <taxon>Viridiplantae</taxon>
        <taxon>Streptophyta</taxon>
        <taxon>Embryophyta</taxon>
        <taxon>Tracheophyta</taxon>
        <taxon>Spermatophyta</taxon>
        <taxon>Magnoliopsida</taxon>
        <taxon>Proteales</taxon>
        <taxon>Proteaceae</taxon>
        <taxon>Protea</taxon>
    </lineage>
</organism>
<dbReference type="EMBL" id="JAMYWD010000003">
    <property type="protein sequence ID" value="KAJ4976050.1"/>
    <property type="molecule type" value="Genomic_DNA"/>
</dbReference>
<reference evidence="1" key="1">
    <citation type="journal article" date="2023" name="Plant J.">
        <title>The genome of the king protea, Protea cynaroides.</title>
        <authorList>
            <person name="Chang J."/>
            <person name="Duong T.A."/>
            <person name="Schoeman C."/>
            <person name="Ma X."/>
            <person name="Roodt D."/>
            <person name="Barker N."/>
            <person name="Li Z."/>
            <person name="Van de Peer Y."/>
            <person name="Mizrachi E."/>
        </authorList>
    </citation>
    <scope>NUCLEOTIDE SEQUENCE</scope>
    <source>
        <tissue evidence="1">Young leaves</tissue>
    </source>
</reference>
<accession>A0A9Q0QY75</accession>
<dbReference type="AlphaFoldDB" id="A0A9Q0QY75"/>
<comment type="caution">
    <text evidence="1">The sequence shown here is derived from an EMBL/GenBank/DDBJ whole genome shotgun (WGS) entry which is preliminary data.</text>
</comment>
<evidence type="ECO:0000313" key="1">
    <source>
        <dbReference type="EMBL" id="KAJ4976050.1"/>
    </source>
</evidence>
<keyword evidence="2" id="KW-1185">Reference proteome</keyword>